<dbReference type="AlphaFoldDB" id="C6LCB2"/>
<dbReference type="STRING" id="168384.SAMN05660368_00192"/>
<dbReference type="RefSeq" id="WP_006861054.1">
    <property type="nucleotide sequence ID" value="NZ_ACCL02000005.1"/>
</dbReference>
<accession>C6LCB2</accession>
<dbReference type="Proteomes" id="UP000005561">
    <property type="component" value="Unassembled WGS sequence"/>
</dbReference>
<dbReference type="EMBL" id="ACCL02000005">
    <property type="protein sequence ID" value="EET61576.1"/>
    <property type="molecule type" value="Genomic_DNA"/>
</dbReference>
<name>C6LCB2_9FIRM</name>
<evidence type="ECO:0000313" key="4">
    <source>
        <dbReference type="Proteomes" id="UP000005561"/>
    </source>
</evidence>
<comment type="function">
    <text evidence="2">Prevents the cell division inhibition by proteins MinC and MinD at internal division sites while permitting inhibition at polar sites. This ensures cell division at the proper site by restricting the formation of a division septum at the midpoint of the long axis of the cell.</text>
</comment>
<keyword evidence="4" id="KW-1185">Reference proteome</keyword>
<dbReference type="GO" id="GO:0051301">
    <property type="term" value="P:cell division"/>
    <property type="evidence" value="ECO:0007669"/>
    <property type="project" value="UniProtKB-KW"/>
</dbReference>
<dbReference type="Pfam" id="PF03776">
    <property type="entry name" value="MinE"/>
    <property type="match status" value="1"/>
</dbReference>
<evidence type="ECO:0000313" key="3">
    <source>
        <dbReference type="EMBL" id="EET61576.1"/>
    </source>
</evidence>
<protein>
    <submittedName>
        <fullName evidence="3">Cell division topological specificity factor MinE</fullName>
    </submittedName>
</protein>
<keyword evidence="3" id="KW-0132">Cell division</keyword>
<dbReference type="GO" id="GO:0032955">
    <property type="term" value="P:regulation of division septum assembly"/>
    <property type="evidence" value="ECO:0007669"/>
    <property type="project" value="InterPro"/>
</dbReference>
<proteinExistence type="inferred from homology"/>
<reference evidence="3" key="1">
    <citation type="submission" date="2009-07" db="EMBL/GenBank/DDBJ databases">
        <authorList>
            <person name="Weinstock G."/>
            <person name="Sodergren E."/>
            <person name="Clifton S."/>
            <person name="Fulton L."/>
            <person name="Fulton B."/>
            <person name="Courtney L."/>
            <person name="Fronick C."/>
            <person name="Harrison M."/>
            <person name="Strong C."/>
            <person name="Farmer C."/>
            <person name="Delahaunty K."/>
            <person name="Markovic C."/>
            <person name="Hall O."/>
            <person name="Minx P."/>
            <person name="Tomlinson C."/>
            <person name="Mitreva M."/>
            <person name="Nelson J."/>
            <person name="Hou S."/>
            <person name="Wollam A."/>
            <person name="Pepin K.H."/>
            <person name="Johnson M."/>
            <person name="Bhonagiri V."/>
            <person name="Nash W.E."/>
            <person name="Warren W."/>
            <person name="Chinwalla A."/>
            <person name="Mardis E.R."/>
            <person name="Wilson R.K."/>
        </authorList>
    </citation>
    <scope>NUCLEOTIDE SEQUENCE [LARGE SCALE GENOMIC DNA]</scope>
    <source>
        <strain evidence="3">DSM 14469</strain>
    </source>
</reference>
<organism evidence="3 4">
    <name type="scientific">Marvinbryantia formatexigens DSM 14469</name>
    <dbReference type="NCBI Taxonomy" id="478749"/>
    <lineage>
        <taxon>Bacteria</taxon>
        <taxon>Bacillati</taxon>
        <taxon>Bacillota</taxon>
        <taxon>Clostridia</taxon>
        <taxon>Lachnospirales</taxon>
        <taxon>Lachnospiraceae</taxon>
        <taxon>Marvinbryantia</taxon>
    </lineage>
</organism>
<sequence>MRTNRTSCTIARDRLEHLLLSEKLQVSPEALAQMKRELRAVIRRYVSLEHTRLNVQIQLISETKQGEEHVKTIQIKGL</sequence>
<gene>
    <name evidence="3" type="ORF">BRYFOR_06259</name>
</gene>
<keyword evidence="3" id="KW-0131">Cell cycle</keyword>
<dbReference type="Gene3D" id="3.30.1070.10">
    <property type="entry name" value="Cell division topological specificity factor MinE"/>
    <property type="match status" value="1"/>
</dbReference>
<dbReference type="InterPro" id="IPR005527">
    <property type="entry name" value="MinE"/>
</dbReference>
<dbReference type="InterPro" id="IPR036707">
    <property type="entry name" value="MinE_sf"/>
</dbReference>
<comment type="caution">
    <text evidence="3">The sequence shown here is derived from an EMBL/GenBank/DDBJ whole genome shotgun (WGS) entry which is preliminary data.</text>
</comment>
<evidence type="ECO:0000256" key="1">
    <source>
        <dbReference type="ARBA" id="ARBA00008168"/>
    </source>
</evidence>
<comment type="similarity">
    <text evidence="1">Belongs to the MinE family.</text>
</comment>
<evidence type="ECO:0000256" key="2">
    <source>
        <dbReference type="ARBA" id="ARBA00025265"/>
    </source>
</evidence>
<dbReference type="SUPFAM" id="SSF55229">
    <property type="entry name" value="Cell division protein MinE topological specificity domain"/>
    <property type="match status" value="1"/>
</dbReference>
<dbReference type="OrthoDB" id="9802655at2"/>